<name>A0ACC2ZZW4_9EURO</name>
<evidence type="ECO:0000313" key="2">
    <source>
        <dbReference type="Proteomes" id="UP001172386"/>
    </source>
</evidence>
<dbReference type="Proteomes" id="UP001172386">
    <property type="component" value="Unassembled WGS sequence"/>
</dbReference>
<organism evidence="1 2">
    <name type="scientific">Neophaeococcomyces mojaviensis</name>
    <dbReference type="NCBI Taxonomy" id="3383035"/>
    <lineage>
        <taxon>Eukaryota</taxon>
        <taxon>Fungi</taxon>
        <taxon>Dikarya</taxon>
        <taxon>Ascomycota</taxon>
        <taxon>Pezizomycotina</taxon>
        <taxon>Eurotiomycetes</taxon>
        <taxon>Chaetothyriomycetidae</taxon>
        <taxon>Chaetothyriales</taxon>
        <taxon>Chaetothyriales incertae sedis</taxon>
        <taxon>Neophaeococcomyces</taxon>
    </lineage>
</organism>
<gene>
    <name evidence="1" type="ORF">H2198_007482</name>
</gene>
<dbReference type="EMBL" id="JAPDRQ010000158">
    <property type="protein sequence ID" value="KAJ9653340.1"/>
    <property type="molecule type" value="Genomic_DNA"/>
</dbReference>
<protein>
    <submittedName>
        <fullName evidence="1">Uncharacterized protein</fullName>
    </submittedName>
</protein>
<proteinExistence type="predicted"/>
<accession>A0ACC2ZZW4</accession>
<reference evidence="1" key="1">
    <citation type="submission" date="2022-10" db="EMBL/GenBank/DDBJ databases">
        <title>Culturing micro-colonial fungi from biological soil crusts in the Mojave desert and describing Neophaeococcomyces mojavensis, and introducing the new genera and species Taxawa tesnikishii.</title>
        <authorList>
            <person name="Kurbessoian T."/>
            <person name="Stajich J.E."/>
        </authorList>
    </citation>
    <scope>NUCLEOTIDE SEQUENCE</scope>
    <source>
        <strain evidence="1">JES_112</strain>
    </source>
</reference>
<comment type="caution">
    <text evidence="1">The sequence shown here is derived from an EMBL/GenBank/DDBJ whole genome shotgun (WGS) entry which is preliminary data.</text>
</comment>
<sequence length="166" mass="18486">MELRHHELLGESDIFEVLDSWINEKSDIFLPFDLESAYSAAFVLVMASSIHRKLLPPENWQSNVISILEYMAEKGNVLAGLRKSEVEELAHMLKDLGRNHHGHVSQNTQNAARFPPTTPSIADHASLPSLGDPFFDEWIADNGLSGAQIMDLADALDPEVCDDFMA</sequence>
<evidence type="ECO:0000313" key="1">
    <source>
        <dbReference type="EMBL" id="KAJ9653340.1"/>
    </source>
</evidence>
<keyword evidence="2" id="KW-1185">Reference proteome</keyword>